<reference evidence="2" key="1">
    <citation type="journal article" date="2007" name="Plant Cell">
        <title>Dothideomycete-plant interactions illuminated by genome sequencing and EST analysis of the wheat pathogen Stagonospora nodorum.</title>
        <authorList>
            <person name="Hane J.K."/>
            <person name="Lowe R.G."/>
            <person name="Solomon P.S."/>
            <person name="Tan K.C."/>
            <person name="Schoch C.L."/>
            <person name="Spatafora J.W."/>
            <person name="Crous P.W."/>
            <person name="Kodira C."/>
            <person name="Birren B.W."/>
            <person name="Galagan J.E."/>
            <person name="Torriani S.F."/>
            <person name="McDonald B.A."/>
            <person name="Oliver R.P."/>
        </authorList>
    </citation>
    <scope>NUCLEOTIDE SEQUENCE [LARGE SCALE GENOMIC DNA]</scope>
    <source>
        <strain evidence="2">SN15 / ATCC MYA-4574 / FGSC 10173</strain>
    </source>
</reference>
<evidence type="ECO:0000313" key="2">
    <source>
        <dbReference type="Proteomes" id="UP000001055"/>
    </source>
</evidence>
<protein>
    <submittedName>
        <fullName evidence="1">Uncharacterized protein</fullName>
    </submittedName>
</protein>
<organism evidence="1 2">
    <name type="scientific">Phaeosphaeria nodorum (strain SN15 / ATCC MYA-4574 / FGSC 10173)</name>
    <name type="common">Glume blotch fungus</name>
    <name type="synonym">Parastagonospora nodorum</name>
    <dbReference type="NCBI Taxonomy" id="321614"/>
    <lineage>
        <taxon>Eukaryota</taxon>
        <taxon>Fungi</taxon>
        <taxon>Dikarya</taxon>
        <taxon>Ascomycota</taxon>
        <taxon>Pezizomycotina</taxon>
        <taxon>Dothideomycetes</taxon>
        <taxon>Pleosporomycetidae</taxon>
        <taxon>Pleosporales</taxon>
        <taxon>Pleosporineae</taxon>
        <taxon>Phaeosphaeriaceae</taxon>
        <taxon>Parastagonospora</taxon>
    </lineage>
</organism>
<dbReference type="RefSeq" id="XP_001800127.1">
    <property type="nucleotide sequence ID" value="XM_001800075.1"/>
</dbReference>
<dbReference type="InParanoid" id="Q0UEH3"/>
<accession>Q0UEH3</accession>
<dbReference type="EMBL" id="CH445339">
    <property type="protein sequence ID" value="EAT83106.1"/>
    <property type="molecule type" value="Genomic_DNA"/>
</dbReference>
<evidence type="ECO:0000313" key="1">
    <source>
        <dbReference type="EMBL" id="EAT83106.1"/>
    </source>
</evidence>
<sequence length="32" mass="3382">MALLGKMNINGSVYINGIAVHKSLGFHNAITP</sequence>
<dbReference type="HOGENOM" id="CLU_3392489_0_0_1"/>
<dbReference type="AlphaFoldDB" id="Q0UEH3"/>
<dbReference type="GeneID" id="5977032"/>
<dbReference type="KEGG" id="pno:SNOG_09841"/>
<proteinExistence type="predicted"/>
<name>Q0UEH3_PHANO</name>
<gene>
    <name evidence="1" type="ORF">SNOG_09841</name>
</gene>
<dbReference type="Proteomes" id="UP000001055">
    <property type="component" value="Unassembled WGS sequence"/>
</dbReference>